<evidence type="ECO:0000313" key="2">
    <source>
        <dbReference type="Proteomes" id="UP000291189"/>
    </source>
</evidence>
<comment type="caution">
    <text evidence="1">The sequence shown here is derived from an EMBL/GenBank/DDBJ whole genome shotgun (WGS) entry which is preliminary data.</text>
</comment>
<name>A0A4Q5J308_9ACTN</name>
<dbReference type="OrthoDB" id="3827485at2"/>
<reference evidence="1 2" key="1">
    <citation type="submission" date="2019-01" db="EMBL/GenBank/DDBJ databases">
        <title>Nocardioides guangzhouensis sp. nov., an actinobacterium isolated from soil.</title>
        <authorList>
            <person name="Fu Y."/>
            <person name="Cai Y."/>
            <person name="Lin Z."/>
            <person name="Chen P."/>
        </authorList>
    </citation>
    <scope>NUCLEOTIDE SEQUENCE [LARGE SCALE GENOMIC DNA]</scope>
    <source>
        <strain evidence="1 2">NBRC 105384</strain>
    </source>
</reference>
<accession>A0A4Q5J308</accession>
<proteinExistence type="predicted"/>
<sequence>MHVRRPLTVLAANPAGVQIVADAAGVTPDTLINAHGLMAGGLEKQGRSNKAISHLDLAAIDAATADASAACGTTS</sequence>
<keyword evidence="2" id="KW-1185">Reference proteome</keyword>
<dbReference type="RefSeq" id="WP_129987398.1">
    <property type="nucleotide sequence ID" value="NZ_SDPU01000022.1"/>
</dbReference>
<dbReference type="AlphaFoldDB" id="A0A4Q5J308"/>
<dbReference type="EMBL" id="SDPU01000022">
    <property type="protein sequence ID" value="RYU11811.1"/>
    <property type="molecule type" value="Genomic_DNA"/>
</dbReference>
<protein>
    <submittedName>
        <fullName evidence="1">Uncharacterized protein</fullName>
    </submittedName>
</protein>
<dbReference type="Proteomes" id="UP000291189">
    <property type="component" value="Unassembled WGS sequence"/>
</dbReference>
<evidence type="ECO:0000313" key="1">
    <source>
        <dbReference type="EMBL" id="RYU11811.1"/>
    </source>
</evidence>
<organism evidence="1 2">
    <name type="scientific">Nocardioides iriomotensis</name>
    <dbReference type="NCBI Taxonomy" id="715784"/>
    <lineage>
        <taxon>Bacteria</taxon>
        <taxon>Bacillati</taxon>
        <taxon>Actinomycetota</taxon>
        <taxon>Actinomycetes</taxon>
        <taxon>Propionibacteriales</taxon>
        <taxon>Nocardioidaceae</taxon>
        <taxon>Nocardioides</taxon>
    </lineage>
</organism>
<gene>
    <name evidence="1" type="ORF">ETU37_11105</name>
</gene>